<accession>A0A383A5M5</accession>
<dbReference type="EMBL" id="UINC01189292">
    <property type="protein sequence ID" value="SVE02920.1"/>
    <property type="molecule type" value="Genomic_DNA"/>
</dbReference>
<organism evidence="1">
    <name type="scientific">marine metagenome</name>
    <dbReference type="NCBI Taxonomy" id="408172"/>
    <lineage>
        <taxon>unclassified sequences</taxon>
        <taxon>metagenomes</taxon>
        <taxon>ecological metagenomes</taxon>
    </lineage>
</organism>
<gene>
    <name evidence="1" type="ORF">METZ01_LOCUS455774</name>
</gene>
<evidence type="ECO:0000313" key="1">
    <source>
        <dbReference type="EMBL" id="SVE02920.1"/>
    </source>
</evidence>
<dbReference type="InterPro" id="IPR023393">
    <property type="entry name" value="START-like_dom_sf"/>
</dbReference>
<sequence>MEFNITVECDYKEFLKILKDFENLPKYLPRQLQKIQILEKQDNIVIIEVILAFKSLIKNEISQKIKIETESDNKLILEVLDGHAKNTKVWIVTQPKDCKTQVNVNIDLKLGLKARILSPIIKREYKSLLTGVFLKIGLDAENTLEVK</sequence>
<dbReference type="AlphaFoldDB" id="A0A383A5M5"/>
<proteinExistence type="predicted"/>
<protein>
    <recommendedName>
        <fullName evidence="2">Coenzyme Q-binding protein COQ10 START domain-containing protein</fullName>
    </recommendedName>
</protein>
<dbReference type="SUPFAM" id="SSF55961">
    <property type="entry name" value="Bet v1-like"/>
    <property type="match status" value="1"/>
</dbReference>
<evidence type="ECO:0008006" key="2">
    <source>
        <dbReference type="Google" id="ProtNLM"/>
    </source>
</evidence>
<reference evidence="1" key="1">
    <citation type="submission" date="2018-05" db="EMBL/GenBank/DDBJ databases">
        <authorList>
            <person name="Lanie J.A."/>
            <person name="Ng W.-L."/>
            <person name="Kazmierczak K.M."/>
            <person name="Andrzejewski T.M."/>
            <person name="Davidsen T.M."/>
            <person name="Wayne K.J."/>
            <person name="Tettelin H."/>
            <person name="Glass J.I."/>
            <person name="Rusch D."/>
            <person name="Podicherti R."/>
            <person name="Tsui H.-C.T."/>
            <person name="Winkler M.E."/>
        </authorList>
    </citation>
    <scope>NUCLEOTIDE SEQUENCE</scope>
</reference>
<name>A0A383A5M5_9ZZZZ</name>
<dbReference type="Gene3D" id="3.30.530.20">
    <property type="match status" value="1"/>
</dbReference>